<proteinExistence type="inferred from homology"/>
<evidence type="ECO:0000256" key="4">
    <source>
        <dbReference type="ARBA" id="ARBA00022692"/>
    </source>
</evidence>
<evidence type="ECO:0000313" key="7">
    <source>
        <dbReference type="EMBL" id="NIA56981.1"/>
    </source>
</evidence>
<dbReference type="Proteomes" id="UP000716322">
    <property type="component" value="Unassembled WGS sequence"/>
</dbReference>
<dbReference type="PANTHER" id="PTHR37937">
    <property type="entry name" value="CONJUGATIVE TRANSFER: DNA TRANSPORT"/>
    <property type="match status" value="1"/>
</dbReference>
<organism evidence="7 8">
    <name type="scientific">Telluria antibiotica</name>
    <dbReference type="NCBI Taxonomy" id="2717319"/>
    <lineage>
        <taxon>Bacteria</taxon>
        <taxon>Pseudomonadati</taxon>
        <taxon>Pseudomonadota</taxon>
        <taxon>Betaproteobacteria</taxon>
        <taxon>Burkholderiales</taxon>
        <taxon>Oxalobacteraceae</taxon>
        <taxon>Telluria group</taxon>
        <taxon>Telluria</taxon>
    </lineage>
</organism>
<name>A0ABX0PJG0_9BURK</name>
<dbReference type="RefSeq" id="WP_166863117.1">
    <property type="nucleotide sequence ID" value="NZ_JAAQOM010000018.1"/>
</dbReference>
<keyword evidence="4" id="KW-0812">Transmembrane</keyword>
<reference evidence="7 8" key="1">
    <citation type="submission" date="2020-03" db="EMBL/GenBank/DDBJ databases">
        <title>Genome sequence of strain Massilia sp. TW-1.</title>
        <authorList>
            <person name="Chaudhary D.K."/>
        </authorList>
    </citation>
    <scope>NUCLEOTIDE SEQUENCE [LARGE SCALE GENOMIC DNA]</scope>
    <source>
        <strain evidence="7 8">TW-1</strain>
    </source>
</reference>
<dbReference type="InterPro" id="IPR003688">
    <property type="entry name" value="TraG/VirD4"/>
</dbReference>
<comment type="caution">
    <text evidence="7">The sequence shown here is derived from an EMBL/GenBank/DDBJ whole genome shotgun (WGS) entry which is preliminary data.</text>
</comment>
<keyword evidence="8" id="KW-1185">Reference proteome</keyword>
<dbReference type="InterPro" id="IPR027417">
    <property type="entry name" value="P-loop_NTPase"/>
</dbReference>
<dbReference type="InterPro" id="IPR051539">
    <property type="entry name" value="T4SS-coupling_protein"/>
</dbReference>
<dbReference type="Pfam" id="PF02534">
    <property type="entry name" value="T4SS-DNA_transf"/>
    <property type="match status" value="2"/>
</dbReference>
<dbReference type="SUPFAM" id="SSF52540">
    <property type="entry name" value="P-loop containing nucleoside triphosphate hydrolases"/>
    <property type="match status" value="1"/>
</dbReference>
<comment type="similarity">
    <text evidence="2">Belongs to the VirD4/TraG family.</text>
</comment>
<keyword evidence="3" id="KW-1003">Cell membrane</keyword>
<comment type="subcellular location">
    <subcellularLocation>
        <location evidence="1">Cell membrane</location>
        <topology evidence="1">Multi-pass membrane protein</topology>
    </subcellularLocation>
</comment>
<dbReference type="NCBIfam" id="NF010453">
    <property type="entry name" value="PRK13880.1"/>
    <property type="match status" value="1"/>
</dbReference>
<evidence type="ECO:0000256" key="3">
    <source>
        <dbReference type="ARBA" id="ARBA00022475"/>
    </source>
</evidence>
<dbReference type="Gene3D" id="3.40.50.300">
    <property type="entry name" value="P-loop containing nucleotide triphosphate hydrolases"/>
    <property type="match status" value="1"/>
</dbReference>
<evidence type="ECO:0000256" key="5">
    <source>
        <dbReference type="ARBA" id="ARBA00022989"/>
    </source>
</evidence>
<evidence type="ECO:0000256" key="1">
    <source>
        <dbReference type="ARBA" id="ARBA00004651"/>
    </source>
</evidence>
<sequence>MKAGFNNAVGPQVREHTARGGKLLPALAALSLGGGMQTATQFFARDMRYQAALGAHVGDHLYAPWGIVHWATKWYSYYPDAFMRAGGAGITVAGVGLIGVLICKMVGANTAKPNDYLHGSARWAEKKDMQEAGLLPRTRKWHEILRGVAPSGGRGVYVGAWIDDGGKLHYLRHDGPEHVLTYAPTRSGKGVGLVVPTLLSWPDSAVITDLKGELWAMTAGWRQAHARNRVLRFEPADPDCDVHINPMEEIRFGTAYEVGDVQNLATLIVDPDGRGLETHWQKTSQSLLVGVILHSLYKHRNEGTPANLAHVDFLLADPNRSVAELWMEMVTYQHLDGKTHPVVGAAARDMMDRPEEEAGSVLSTAKSYLALWRDPVIARNTSRSTFSIARDLVNHDSPVSLYIVTQPDDKTRLRPLVRIVLNLIVRLLANKVEYERHMLEMPWWRRALAKIGFVRAAHAHIRAKRKYKHRLLGMIDEFPSLGKLEILQESLAFVATYGIKFYLICQDLTQLRSREVGYGPDETITSNCHIQNAYPPNRLETAEHLSKLTGITTVVKEQITTSGRRTSVLLGQVSRTYQETQRPLLTPDECLRMPGPRKDGDLIVDAGDMIVSVSGFPAIYGRQPLFFKDEIFSARAAIPAPARSDQLRPAAESLNAQRISL</sequence>
<evidence type="ECO:0000256" key="2">
    <source>
        <dbReference type="ARBA" id="ARBA00008806"/>
    </source>
</evidence>
<dbReference type="CDD" id="cd01127">
    <property type="entry name" value="TrwB_TraG_TraD_VirD4"/>
    <property type="match status" value="2"/>
</dbReference>
<keyword evidence="6" id="KW-0472">Membrane</keyword>
<evidence type="ECO:0000256" key="6">
    <source>
        <dbReference type="ARBA" id="ARBA00023136"/>
    </source>
</evidence>
<dbReference type="EMBL" id="JAAQOM010000018">
    <property type="protein sequence ID" value="NIA56981.1"/>
    <property type="molecule type" value="Genomic_DNA"/>
</dbReference>
<protein>
    <submittedName>
        <fullName evidence="7">Type IV secretory system conjugative DNA transfer family protein</fullName>
    </submittedName>
</protein>
<evidence type="ECO:0000313" key="8">
    <source>
        <dbReference type="Proteomes" id="UP000716322"/>
    </source>
</evidence>
<dbReference type="PANTHER" id="PTHR37937:SF1">
    <property type="entry name" value="CONJUGATIVE TRANSFER: DNA TRANSPORT"/>
    <property type="match status" value="1"/>
</dbReference>
<gene>
    <name evidence="7" type="ORF">HAV22_25480</name>
</gene>
<keyword evidence="5" id="KW-1133">Transmembrane helix</keyword>
<accession>A0ABX0PJG0</accession>